<evidence type="ECO:0000313" key="1">
    <source>
        <dbReference type="EMBL" id="MXR50628.1"/>
    </source>
</evidence>
<dbReference type="InterPro" id="IPR055927">
    <property type="entry name" value="DUF7504"/>
</dbReference>
<protein>
    <recommendedName>
        <fullName evidence="3">RecA-superfamily ATPase implicated in signal transduction-like protein</fullName>
    </recommendedName>
</protein>
<reference evidence="1 2" key="1">
    <citation type="submission" date="2019-12" db="EMBL/GenBank/DDBJ databases">
        <title>Isolation and characterization of three novel carbon monoxide-oxidizing members of Halobacteria from salione crusts and soils.</title>
        <authorList>
            <person name="Myers M.R."/>
            <person name="King G.M."/>
        </authorList>
    </citation>
    <scope>NUCLEOTIDE SEQUENCE [LARGE SCALE GENOMIC DNA]</scope>
    <source>
        <strain evidence="1 2">WSH3</strain>
    </source>
</reference>
<accession>A0A6B0SY06</accession>
<dbReference type="RefSeq" id="WP_159762739.1">
    <property type="nucleotide sequence ID" value="NZ_WUUT01000001.1"/>
</dbReference>
<proteinExistence type="predicted"/>
<dbReference type="EMBL" id="WUUT01000001">
    <property type="protein sequence ID" value="MXR50628.1"/>
    <property type="molecule type" value="Genomic_DNA"/>
</dbReference>
<dbReference type="Pfam" id="PF24336">
    <property type="entry name" value="DUF7504"/>
    <property type="match status" value="1"/>
</dbReference>
<gene>
    <name evidence="1" type="ORF">GRX03_03255</name>
</gene>
<organism evidence="1 2">
    <name type="scientific">Halovenus carboxidivorans</name>
    <dbReference type="NCBI Taxonomy" id="2692199"/>
    <lineage>
        <taxon>Archaea</taxon>
        <taxon>Methanobacteriati</taxon>
        <taxon>Methanobacteriota</taxon>
        <taxon>Stenosarchaea group</taxon>
        <taxon>Halobacteria</taxon>
        <taxon>Halobacteriales</taxon>
        <taxon>Haloarculaceae</taxon>
        <taxon>Halovenus</taxon>
    </lineage>
</organism>
<keyword evidence="2" id="KW-1185">Reference proteome</keyword>
<name>A0A6B0SY06_9EURY</name>
<evidence type="ECO:0000313" key="2">
    <source>
        <dbReference type="Proteomes" id="UP000466535"/>
    </source>
</evidence>
<dbReference type="AlphaFoldDB" id="A0A6B0SY06"/>
<evidence type="ECO:0008006" key="3">
    <source>
        <dbReference type="Google" id="ProtNLM"/>
    </source>
</evidence>
<dbReference type="Proteomes" id="UP000466535">
    <property type="component" value="Unassembled WGS sequence"/>
</dbReference>
<sequence>MSERAGTAEEDRPDLSELSGVSNVLLLAPSLGGQGSDVCLDLLTQSAPSETNILAVTYTDTPEEWVENWLAHASVSPVRGGIVSIGQADTDIDDPSWAVKTVENPSDLTGIGIELSELLSGMATAADDDEQIAVCFDGITSLLQYADLQRAFRFLHVVTGRVKTVGGIGHFHLDPDAHDPQTLATLKGLFDAVIEVDDDGSVTVQQ</sequence>
<dbReference type="OrthoDB" id="109251at2157"/>
<comment type="caution">
    <text evidence="1">The sequence shown here is derived from an EMBL/GenBank/DDBJ whole genome shotgun (WGS) entry which is preliminary data.</text>
</comment>